<dbReference type="Proteomes" id="UP000823926">
    <property type="component" value="Unassembled WGS sequence"/>
</dbReference>
<dbReference type="PROSITE" id="PS51257">
    <property type="entry name" value="PROKAR_LIPOPROTEIN"/>
    <property type="match status" value="1"/>
</dbReference>
<proteinExistence type="predicted"/>
<feature type="compositionally biased region" description="Polar residues" evidence="1">
    <location>
        <begin position="560"/>
        <end position="577"/>
    </location>
</feature>
<dbReference type="AlphaFoldDB" id="A0A9D1TZE1"/>
<name>A0A9D1TZE1_9BACT</name>
<dbReference type="Pfam" id="PF14900">
    <property type="entry name" value="DUF4493"/>
    <property type="match status" value="1"/>
</dbReference>
<evidence type="ECO:0000256" key="1">
    <source>
        <dbReference type="SAM" id="MobiDB-lite"/>
    </source>
</evidence>
<evidence type="ECO:0000313" key="3">
    <source>
        <dbReference type="Proteomes" id="UP000823926"/>
    </source>
</evidence>
<organism evidence="2 3">
    <name type="scientific">Candidatus Rikenella faecigallinarum</name>
    <dbReference type="NCBI Taxonomy" id="2838745"/>
    <lineage>
        <taxon>Bacteria</taxon>
        <taxon>Pseudomonadati</taxon>
        <taxon>Bacteroidota</taxon>
        <taxon>Bacteroidia</taxon>
        <taxon>Bacteroidales</taxon>
        <taxon>Rikenellaceae</taxon>
        <taxon>Rikenella</taxon>
    </lineage>
</organism>
<reference evidence="2" key="1">
    <citation type="journal article" date="2021" name="PeerJ">
        <title>Extensive microbial diversity within the chicken gut microbiome revealed by metagenomics and culture.</title>
        <authorList>
            <person name="Gilroy R."/>
            <person name="Ravi A."/>
            <person name="Getino M."/>
            <person name="Pursley I."/>
            <person name="Horton D.L."/>
            <person name="Alikhan N.F."/>
            <person name="Baker D."/>
            <person name="Gharbi K."/>
            <person name="Hall N."/>
            <person name="Watson M."/>
            <person name="Adriaenssens E.M."/>
            <person name="Foster-Nyarko E."/>
            <person name="Jarju S."/>
            <person name="Secka A."/>
            <person name="Antonio M."/>
            <person name="Oren A."/>
            <person name="Chaudhuri R.R."/>
            <person name="La Ragione R."/>
            <person name="Hildebrand F."/>
            <person name="Pallen M.J."/>
        </authorList>
    </citation>
    <scope>NUCLEOTIDE SEQUENCE</scope>
    <source>
        <strain evidence="2">ChiBcec15-1070</strain>
    </source>
</reference>
<comment type="caution">
    <text evidence="2">The sequence shown here is derived from an EMBL/GenBank/DDBJ whole genome shotgun (WGS) entry which is preliminary data.</text>
</comment>
<feature type="region of interest" description="Disordered" evidence="1">
    <location>
        <begin position="556"/>
        <end position="577"/>
    </location>
</feature>
<evidence type="ECO:0000313" key="2">
    <source>
        <dbReference type="EMBL" id="HIW11179.1"/>
    </source>
</evidence>
<dbReference type="InterPro" id="IPR027840">
    <property type="entry name" value="DUF4493"/>
</dbReference>
<dbReference type="EMBL" id="DXHL01000032">
    <property type="protein sequence ID" value="HIW11179.1"/>
    <property type="molecule type" value="Genomic_DNA"/>
</dbReference>
<sequence length="838" mass="91149">MRILKPKCNLLWLIVWAVLVVAGCSRRDDTPFGQQGSAEVYLSLELDNAENEQSLSKTSSQPVLDPYTDLAVYVINTHEDTLARWASFNEVPSTLKFTPGAYKIVAEYKPQGTKIPGFDAYWYRGEEKFTIQAGDKLPIAVVARLAAAKVSVEFDESFDFYYKYYSVDVRTAGTDSLRFDKTESRCGFFEPGSVRLRFNLLTNDGQLLKYSPEPLAKANAADWYKLKLKVSSEQGNAQVIIVGTDDELNPEKDITIEIPQYFLPKDKPSITQLQGFTNGVEQNLFEGEVPVWSVAANAPGGLSSFVIRMNDGENGALAQKLGGVTSVDLVALPADDPLRTKLKEAGFVWSEALNSAEDASIFTNVWLDFTNVMVADGDGTTVNYDFTVEMTDPYGQTPETNHPCHVKATIKDPKVVFAPITQGNVWANRAFFTIQADYDLNTGKHPVLQYKKTSASDWNTAVEGTDVMFSMPDGGWMGSDGLYSALYMLKGLQPNTEYEFRVVLNSKVAVPEQPKWTTEQILGIPGLVNDGFESGWETASVTTDLGVAVQAPPAGWATRNPLTASQSQLSPDPTGNNGTVAVSEVSANNGTSLVANPGNYSRRAVQLRTTGWGRGCYSKAGGDDAGYYGSLVFGTGKVGSSELGARVRNTSAGLLYLGTYQHTLASNVTETWSFYEADFSGLTTKPYKTNISYEYESYDSEVINESGAPFVSRPASLSFQYTLTPVSGSRGAYVRAELLAQDGTTIANAEWTSAVAQPNMTTQTLRFNYTNTTTPATTLKLLFSSDADYATVGTSGDANPPASPVVVKQIDGSPHVGNVLLIDNVTLGYDFTDNAPLR</sequence>
<gene>
    <name evidence="2" type="ORF">H9888_06755</name>
</gene>
<protein>
    <submittedName>
        <fullName evidence="2">DUF4493 domain-containing protein</fullName>
    </submittedName>
</protein>
<dbReference type="InterPro" id="IPR038653">
    <property type="entry name" value="Put_CMD_sf"/>
</dbReference>
<accession>A0A9D1TZE1</accession>
<dbReference type="Gene3D" id="2.60.120.890">
    <property type="entry name" value="BT2081, beta-jelly-roll domain"/>
    <property type="match status" value="1"/>
</dbReference>
<reference evidence="2" key="2">
    <citation type="submission" date="2021-04" db="EMBL/GenBank/DDBJ databases">
        <authorList>
            <person name="Gilroy R."/>
        </authorList>
    </citation>
    <scope>NUCLEOTIDE SEQUENCE</scope>
    <source>
        <strain evidence="2">ChiBcec15-1070</strain>
    </source>
</reference>